<dbReference type="Gene3D" id="3.90.550.10">
    <property type="entry name" value="Spore Coat Polysaccharide Biosynthesis Protein SpsA, Chain A"/>
    <property type="match status" value="1"/>
</dbReference>
<proteinExistence type="predicted"/>
<dbReference type="Proteomes" id="UP000195440">
    <property type="component" value="Unassembled WGS sequence"/>
</dbReference>
<evidence type="ECO:0000313" key="1">
    <source>
        <dbReference type="EMBL" id="OUM72333.1"/>
    </source>
</evidence>
<dbReference type="OrthoDB" id="583646at2"/>
<keyword evidence="2" id="KW-1185">Reference proteome</keyword>
<evidence type="ECO:0000313" key="2">
    <source>
        <dbReference type="Proteomes" id="UP000195440"/>
    </source>
</evidence>
<comment type="caution">
    <text evidence="1">The sequence shown here is derived from an EMBL/GenBank/DDBJ whole genome shotgun (WGS) entry which is preliminary data.</text>
</comment>
<dbReference type="EMBL" id="LOHF01000017">
    <property type="protein sequence ID" value="OUM72333.1"/>
    <property type="molecule type" value="Genomic_DNA"/>
</dbReference>
<dbReference type="RefSeq" id="WP_087270869.1">
    <property type="nucleotide sequence ID" value="NZ_JBJGBV010000004.1"/>
</dbReference>
<dbReference type="SUPFAM" id="SSF53448">
    <property type="entry name" value="Nucleotide-diphospho-sugar transferases"/>
    <property type="match status" value="1"/>
</dbReference>
<dbReference type="InterPro" id="IPR029044">
    <property type="entry name" value="Nucleotide-diphossugar_trans"/>
</dbReference>
<evidence type="ECO:0008006" key="3">
    <source>
        <dbReference type="Google" id="ProtNLM"/>
    </source>
</evidence>
<gene>
    <name evidence="1" type="ORF">AUC60_18445</name>
</gene>
<accession>A0A1Y3P443</accession>
<reference evidence="1 2" key="1">
    <citation type="journal article" date="2017" name="Syst. Appl. Microbiol.">
        <title>Pseudomonas caspiana sp. nov., a citrus pathogen in the Pseudomonas syringae phylogenetic group.</title>
        <authorList>
            <person name="Busquets A."/>
            <person name="Gomila M."/>
            <person name="Beiki F."/>
            <person name="Mulet M."/>
            <person name="Rahimian H."/>
            <person name="Garcia-Valdes E."/>
            <person name="Lalucat J."/>
        </authorList>
    </citation>
    <scope>NUCLEOTIDE SEQUENCE [LARGE SCALE GENOMIC DNA]</scope>
    <source>
        <strain evidence="1 2">FBF102</strain>
    </source>
</reference>
<sequence length="303" mass="34270">MTAPISIHADDTDAVRIFVAATPAEWLPMKVLEFSIRERTALPVQLSAIYTHARAIPVPKDAANRARTPFSFQRFLIPELCGYKGRAIYMDADMQVFHDIAAVWNSPFNGSDLQTVSNGTEQRRPQFSVVLMDCARLQWNIEDIVNKLDNGTLSYTRLMFDMEIAESVAYSLPQAWNSLEYYEENITCLLHYTDMNTQPWVSMNNANGNLWVDCLLRALSCGFISQQELSREIEQGHVRPSLASQLSSGSIATWKPSIKDILSDIKFIPPFYTIMAPRAGKLKILLSKMLRAQQILKLAYLKG</sequence>
<protein>
    <recommendedName>
        <fullName evidence="3">Glycosyl transferase</fullName>
    </recommendedName>
</protein>
<organism evidence="1 2">
    <name type="scientific">Pseudomonas caspiana</name>
    <dbReference type="NCBI Taxonomy" id="1451454"/>
    <lineage>
        <taxon>Bacteria</taxon>
        <taxon>Pseudomonadati</taxon>
        <taxon>Pseudomonadota</taxon>
        <taxon>Gammaproteobacteria</taxon>
        <taxon>Pseudomonadales</taxon>
        <taxon>Pseudomonadaceae</taxon>
        <taxon>Pseudomonas</taxon>
    </lineage>
</organism>
<name>A0A1Y3P443_9PSED</name>
<dbReference type="AlphaFoldDB" id="A0A1Y3P443"/>